<dbReference type="RefSeq" id="WP_090439344.1">
    <property type="nucleotide sequence ID" value="NZ_FOHU01000002.1"/>
</dbReference>
<protein>
    <submittedName>
        <fullName evidence="2">Flagellar operon protein TIGR03826</fullName>
    </submittedName>
</protein>
<keyword evidence="3" id="KW-1185">Reference proteome</keyword>
<organism evidence="2 3">
    <name type="scientific">Natronincola peptidivorans</name>
    <dbReference type="NCBI Taxonomy" id="426128"/>
    <lineage>
        <taxon>Bacteria</taxon>
        <taxon>Bacillati</taxon>
        <taxon>Bacillota</taxon>
        <taxon>Clostridia</taxon>
        <taxon>Peptostreptococcales</taxon>
        <taxon>Natronincolaceae</taxon>
        <taxon>Natronincola</taxon>
    </lineage>
</organism>
<evidence type="ECO:0000313" key="2">
    <source>
        <dbReference type="EMBL" id="SES84159.1"/>
    </source>
</evidence>
<feature type="compositionally biased region" description="Basic and acidic residues" evidence="1">
    <location>
        <begin position="110"/>
        <end position="121"/>
    </location>
</feature>
<gene>
    <name evidence="2" type="ORF">SAMN05660297_00686</name>
</gene>
<sequence length="138" mass="15815">MELRNCVSCNRTFAYNGSDLCSRCGNTDEDDFKKVKEYLYDNPGASIIEVSEATDVSEKKILRFLRENRIEIKEEDNMLLDCERCGASIRSGRFCDSCAGDLKKELSKALKTNENEKEAPKKTNKSHKMFIAERKKNN</sequence>
<dbReference type="Proteomes" id="UP000199568">
    <property type="component" value="Unassembled WGS sequence"/>
</dbReference>
<accession>A0A1H9ZR36</accession>
<proteinExistence type="predicted"/>
<evidence type="ECO:0000256" key="1">
    <source>
        <dbReference type="SAM" id="MobiDB-lite"/>
    </source>
</evidence>
<feature type="region of interest" description="Disordered" evidence="1">
    <location>
        <begin position="110"/>
        <end position="138"/>
    </location>
</feature>
<reference evidence="2 3" key="1">
    <citation type="submission" date="2016-10" db="EMBL/GenBank/DDBJ databases">
        <authorList>
            <person name="de Groot N.N."/>
        </authorList>
    </citation>
    <scope>NUCLEOTIDE SEQUENCE [LARGE SCALE GENOMIC DNA]</scope>
    <source>
        <strain evidence="2 3">DSM 18979</strain>
    </source>
</reference>
<name>A0A1H9ZR36_9FIRM</name>
<dbReference type="STRING" id="426128.SAMN05660297_00686"/>
<dbReference type="NCBIfam" id="TIGR03826">
    <property type="entry name" value="YvyF"/>
    <property type="match status" value="1"/>
</dbReference>
<dbReference type="EMBL" id="FOHU01000002">
    <property type="protein sequence ID" value="SES84159.1"/>
    <property type="molecule type" value="Genomic_DNA"/>
</dbReference>
<keyword evidence="2" id="KW-0966">Cell projection</keyword>
<dbReference type="InterPro" id="IPR022258">
    <property type="entry name" value="Flagellar_operon_YvyF"/>
</dbReference>
<evidence type="ECO:0000313" key="3">
    <source>
        <dbReference type="Proteomes" id="UP000199568"/>
    </source>
</evidence>
<dbReference type="AlphaFoldDB" id="A0A1H9ZR36"/>
<keyword evidence="2" id="KW-0969">Cilium</keyword>
<keyword evidence="2" id="KW-0282">Flagellum</keyword>
<dbReference type="OrthoDB" id="1739831at2"/>